<gene>
    <name evidence="3" type="ORF">TSIB3V08_LOCUS13248</name>
</gene>
<dbReference type="PANTHER" id="PTHR21879:SF8">
    <property type="entry name" value="OSIRIS 23"/>
    <property type="match status" value="1"/>
</dbReference>
<dbReference type="GO" id="GO:0016020">
    <property type="term" value="C:membrane"/>
    <property type="evidence" value="ECO:0007669"/>
    <property type="project" value="TreeGrafter"/>
</dbReference>
<protein>
    <submittedName>
        <fullName evidence="3">Uncharacterized protein</fullName>
    </submittedName>
</protein>
<keyword evidence="2" id="KW-1133">Transmembrane helix</keyword>
<dbReference type="PANTHER" id="PTHR21879">
    <property type="entry name" value="FI03362P-RELATED-RELATED"/>
    <property type="match status" value="1"/>
</dbReference>
<keyword evidence="2" id="KW-0472">Membrane</keyword>
<evidence type="ECO:0000256" key="1">
    <source>
        <dbReference type="SAM" id="MobiDB-lite"/>
    </source>
</evidence>
<keyword evidence="2" id="KW-0812">Transmembrane</keyword>
<sequence>MSYSPNLFVHPHFRSDRIRPSLDQALDSNKTISANNPKIVTQSPSASVEDGIKPVTRQNNKSTNSNLGEDPTGQPSQLADWGYCNMTAQEILQDEPQDLLLDRVATVLDTHVLRFKIPQDGQDHVTQSAKSRIRRHHRHMFPLMVVGFMTMAAFLVPLGFQFMAMLGGKALLLSKIALMMSSFQGLKKVAASGINYGWYQVPPYDPYHHGHLHYHDRSYQENRRAMEVRIVRIQYQTSMNPLRQDKLL</sequence>
<dbReference type="AlphaFoldDB" id="A0A7R9BC32"/>
<reference evidence="3" key="1">
    <citation type="submission" date="2020-11" db="EMBL/GenBank/DDBJ databases">
        <authorList>
            <person name="Tran Van P."/>
        </authorList>
    </citation>
    <scope>NUCLEOTIDE SEQUENCE</scope>
</reference>
<feature type="transmembrane region" description="Helical" evidence="2">
    <location>
        <begin position="140"/>
        <end position="160"/>
    </location>
</feature>
<proteinExistence type="predicted"/>
<feature type="region of interest" description="Disordered" evidence="1">
    <location>
        <begin position="29"/>
        <end position="74"/>
    </location>
</feature>
<organism evidence="3">
    <name type="scientific">Timema shepardi</name>
    <name type="common">Walking stick</name>
    <dbReference type="NCBI Taxonomy" id="629360"/>
    <lineage>
        <taxon>Eukaryota</taxon>
        <taxon>Metazoa</taxon>
        <taxon>Ecdysozoa</taxon>
        <taxon>Arthropoda</taxon>
        <taxon>Hexapoda</taxon>
        <taxon>Insecta</taxon>
        <taxon>Pterygota</taxon>
        <taxon>Neoptera</taxon>
        <taxon>Polyneoptera</taxon>
        <taxon>Phasmatodea</taxon>
        <taxon>Timematodea</taxon>
        <taxon>Timematoidea</taxon>
        <taxon>Timematidae</taxon>
        <taxon>Timema</taxon>
    </lineage>
</organism>
<evidence type="ECO:0000256" key="2">
    <source>
        <dbReference type="SAM" id="Phobius"/>
    </source>
</evidence>
<name>A0A7R9BC32_TIMSH</name>
<accession>A0A7R9BC32</accession>
<evidence type="ECO:0000313" key="3">
    <source>
        <dbReference type="EMBL" id="CAD7269248.1"/>
    </source>
</evidence>
<dbReference type="EMBL" id="OC022387">
    <property type="protein sequence ID" value="CAD7269248.1"/>
    <property type="molecule type" value="Genomic_DNA"/>
</dbReference>
<feature type="compositionally biased region" description="Polar residues" evidence="1">
    <location>
        <begin position="56"/>
        <end position="74"/>
    </location>
</feature>
<dbReference type="Pfam" id="PF07898">
    <property type="entry name" value="DUF1676"/>
    <property type="match status" value="1"/>
</dbReference>
<feature type="compositionally biased region" description="Polar residues" evidence="1">
    <location>
        <begin position="29"/>
        <end position="46"/>
    </location>
</feature>
<dbReference type="InterPro" id="IPR012464">
    <property type="entry name" value="DUF1676"/>
</dbReference>